<dbReference type="SUPFAM" id="SSF50814">
    <property type="entry name" value="Lipocalins"/>
    <property type="match status" value="1"/>
</dbReference>
<protein>
    <submittedName>
        <fullName evidence="2">Lipocalin</fullName>
    </submittedName>
</protein>
<evidence type="ECO:0000313" key="2">
    <source>
        <dbReference type="EMBL" id="JAP81899.1"/>
    </source>
</evidence>
<organism evidence="2">
    <name type="scientific">Rhipicephalus appendiculatus</name>
    <name type="common">Brown ear tick</name>
    <dbReference type="NCBI Taxonomy" id="34631"/>
    <lineage>
        <taxon>Eukaryota</taxon>
        <taxon>Metazoa</taxon>
        <taxon>Ecdysozoa</taxon>
        <taxon>Arthropoda</taxon>
        <taxon>Chelicerata</taxon>
        <taxon>Arachnida</taxon>
        <taxon>Acari</taxon>
        <taxon>Parasitiformes</taxon>
        <taxon>Ixodida</taxon>
        <taxon>Ixodoidea</taxon>
        <taxon>Ixodidae</taxon>
        <taxon>Rhipicephalinae</taxon>
        <taxon>Rhipicephalus</taxon>
        <taxon>Rhipicephalus</taxon>
    </lineage>
</organism>
<feature type="signal peptide" evidence="1">
    <location>
        <begin position="1"/>
        <end position="15"/>
    </location>
</feature>
<reference evidence="2" key="1">
    <citation type="journal article" date="2016" name="Ticks Tick Borne Dis.">
        <title>De novo assembly and annotation of the salivary gland transcriptome of Rhipicephalus appendiculatus male and female ticks during blood feeding.</title>
        <authorList>
            <person name="de Castro M.H."/>
            <person name="de Klerk D."/>
            <person name="Pienaar R."/>
            <person name="Latif A.A."/>
            <person name="Rees D.J."/>
            <person name="Mans B.J."/>
        </authorList>
    </citation>
    <scope>NUCLEOTIDE SEQUENCE</scope>
    <source>
        <tissue evidence="2">Salivary glands</tissue>
    </source>
</reference>
<accession>A0A131YRL3</accession>
<dbReference type="AlphaFoldDB" id="A0A131YRL3"/>
<evidence type="ECO:0000256" key="1">
    <source>
        <dbReference type="SAM" id="SignalP"/>
    </source>
</evidence>
<dbReference type="Gene3D" id="2.40.128.20">
    <property type="match status" value="1"/>
</dbReference>
<dbReference type="EMBL" id="GEDV01006658">
    <property type="protein sequence ID" value="JAP81899.1"/>
    <property type="molecule type" value="Transcribed_RNA"/>
</dbReference>
<proteinExistence type="predicted"/>
<feature type="chain" id="PRO_5012045755" evidence="1">
    <location>
        <begin position="16"/>
        <end position="183"/>
    </location>
</feature>
<dbReference type="InterPro" id="IPR012674">
    <property type="entry name" value="Calycin"/>
</dbReference>
<name>A0A131YRL3_RHIAP</name>
<keyword evidence="1" id="KW-0732">Signal</keyword>
<sequence>MIFARLIALWGIAAADFDYRGRPTYEGIISFYQQDAVIYLLKRSYVVKVNGEHPTCVYNKVKISYRIGFTLEQGYTTSHGNVKYDVDAKSNLETKMNFAPIITTFRLDNKNITRKYHFHFYDPVAQCAVLTFTDYSGTVRCELHTWKKFASYKYYGNCQEEYDYQCPGRESHSVYLGYCPHIR</sequence>